<reference evidence="1 2" key="1">
    <citation type="journal article" date="2017" name="Poromechanics V (2013)">
        <title>Genomic Characterization of the Arsenic-Tolerant Actinobacterium, &lt;i&gt;Rhodococcus erythropolis&lt;/i&gt; S43.</title>
        <authorList>
            <person name="Retamal-Morales G."/>
            <person name="Mehnert M."/>
            <person name="Schwabe R."/>
            <person name="Tischler D."/>
            <person name="Schloemann M."/>
            <person name="Levican G.J."/>
        </authorList>
    </citation>
    <scope>NUCLEOTIDE SEQUENCE [LARGE SCALE GENOMIC DNA]</scope>
    <source>
        <strain evidence="1 2">S43</strain>
    </source>
</reference>
<evidence type="ECO:0000313" key="2">
    <source>
        <dbReference type="Proteomes" id="UP000325576"/>
    </source>
</evidence>
<proteinExistence type="predicted"/>
<gene>
    <name evidence="1" type="ORF">BS297_14730</name>
</gene>
<evidence type="ECO:0000313" key="1">
    <source>
        <dbReference type="EMBL" id="KAB2584593.1"/>
    </source>
</evidence>
<dbReference type="EMBL" id="MRBO01000418">
    <property type="protein sequence ID" value="KAB2584593.1"/>
    <property type="molecule type" value="Genomic_DNA"/>
</dbReference>
<protein>
    <recommendedName>
        <fullName evidence="3">Restriction endonuclease type IV Mrr domain-containing protein</fullName>
    </recommendedName>
</protein>
<comment type="caution">
    <text evidence="1">The sequence shown here is derived from an EMBL/GenBank/DDBJ whole genome shotgun (WGS) entry which is preliminary data.</text>
</comment>
<name>A0A0C3ABG7_RHOER</name>
<accession>A0A0C3ABG7</accession>
<sequence>MEEMHSKHLRLPTNVLVLVSSSGFTRSAIEKARQFGIATAVPGEIEPGRFGTEVVGKLDAIWMKSFTLTVGKVRLWVEESADRPAEIVVPFLDTSLFFEDGDFAMSAQDLAQGFMSSVDLENDAMRDALGDEEFFTIGRDPATAIEPESGEAVDLYLKKEEPTGNYLRKITRIEITGPAEVTVAEIPLTHRELNGTGYSAGAAKLGDRAVLVVATETPSGETSLTARFGAP</sequence>
<organism evidence="1 2">
    <name type="scientific">Rhodococcus erythropolis</name>
    <name type="common">Arthrobacter picolinophilus</name>
    <dbReference type="NCBI Taxonomy" id="1833"/>
    <lineage>
        <taxon>Bacteria</taxon>
        <taxon>Bacillati</taxon>
        <taxon>Actinomycetota</taxon>
        <taxon>Actinomycetes</taxon>
        <taxon>Mycobacteriales</taxon>
        <taxon>Nocardiaceae</taxon>
        <taxon>Rhodococcus</taxon>
        <taxon>Rhodococcus erythropolis group</taxon>
    </lineage>
</organism>
<dbReference type="AlphaFoldDB" id="A0A0C3ABG7"/>
<evidence type="ECO:0008006" key="3">
    <source>
        <dbReference type="Google" id="ProtNLM"/>
    </source>
</evidence>
<dbReference type="Proteomes" id="UP000325576">
    <property type="component" value="Unassembled WGS sequence"/>
</dbReference>